<dbReference type="Pfam" id="PF20681">
    <property type="entry name" value="DUF6818"/>
    <property type="match status" value="1"/>
</dbReference>
<dbReference type="PANTHER" id="PTHR34409">
    <property type="entry name" value="SET DOMAIN-CONTAINING PROTEIN"/>
    <property type="match status" value="1"/>
</dbReference>
<dbReference type="EMBL" id="QXGA01003291">
    <property type="protein sequence ID" value="KAE9085051.1"/>
    <property type="molecule type" value="Genomic_DNA"/>
</dbReference>
<evidence type="ECO:0000313" key="3">
    <source>
        <dbReference type="EMBL" id="KAE9085051.1"/>
    </source>
</evidence>
<feature type="region of interest" description="Disordered" evidence="1">
    <location>
        <begin position="646"/>
        <end position="713"/>
    </location>
</feature>
<comment type="caution">
    <text evidence="3">The sequence shown here is derived from an EMBL/GenBank/DDBJ whole genome shotgun (WGS) entry which is preliminary data.</text>
</comment>
<feature type="compositionally biased region" description="Polar residues" evidence="1">
    <location>
        <begin position="452"/>
        <end position="478"/>
    </location>
</feature>
<proteinExistence type="predicted"/>
<feature type="compositionally biased region" description="Basic and acidic residues" evidence="1">
    <location>
        <begin position="167"/>
        <end position="180"/>
    </location>
</feature>
<dbReference type="Proteomes" id="UP000440732">
    <property type="component" value="Unassembled WGS sequence"/>
</dbReference>
<dbReference type="InterPro" id="IPR049203">
    <property type="entry name" value="DUF6818"/>
</dbReference>
<feature type="domain" description="DUF6818" evidence="2">
    <location>
        <begin position="329"/>
        <end position="407"/>
    </location>
</feature>
<feature type="region of interest" description="Disordered" evidence="1">
    <location>
        <begin position="35"/>
        <end position="227"/>
    </location>
</feature>
<gene>
    <name evidence="3" type="ORF">PF006_g26341</name>
</gene>
<feature type="compositionally biased region" description="Pro residues" evidence="1">
    <location>
        <begin position="104"/>
        <end position="116"/>
    </location>
</feature>
<feature type="compositionally biased region" description="Low complexity" evidence="1">
    <location>
        <begin position="51"/>
        <end position="73"/>
    </location>
</feature>
<feature type="compositionally biased region" description="Polar residues" evidence="1">
    <location>
        <begin position="504"/>
        <end position="522"/>
    </location>
</feature>
<feature type="region of interest" description="Disordered" evidence="1">
    <location>
        <begin position="493"/>
        <end position="569"/>
    </location>
</feature>
<organism evidence="3 4">
    <name type="scientific">Phytophthora fragariae</name>
    <dbReference type="NCBI Taxonomy" id="53985"/>
    <lineage>
        <taxon>Eukaryota</taxon>
        <taxon>Sar</taxon>
        <taxon>Stramenopiles</taxon>
        <taxon>Oomycota</taxon>
        <taxon>Peronosporomycetes</taxon>
        <taxon>Peronosporales</taxon>
        <taxon>Peronosporaceae</taxon>
        <taxon>Phytophthora</taxon>
    </lineage>
</organism>
<sequence length="729" mass="79222">MSSAIRCTTTKTATMVHLVHSAVHWSSRCIVDTSSDDENVSSNLQRGGVQAPAESAKSSSPASTSSTGTSTPPWMSPRRSLRVPKEVSNPPPAKPSTAAAAASTPPPTDPRPPATPPATRNPRNPTTSSPVLLEDPPASRPRSPSPVQPEAAAAPRPRTPSPTPRQPLRERCSSRMERRAVSAPYQRRSTLRQEATSPTVSPNAVMRATRGSRATRAPVGLRAARPRAVRRQQQGRFVPASIVTLGLVCFDTAVDVSAERPWRQNERALPTASALSLRAISPCRLQQATSSAPSSPPPTSVLMAKQTGSTNYKLSEVRRLLALVEHYLPLGKDEWERLAVAYNSNRGRGVAERDHESLCRKFKVLYGARKPTGVAEMPPHVKQAKLLKQSIDAKASVVDMDYGADVDNEVEEEGENEEEEEEYEADLCFDFEGDEGLGHNSPVGDDADTSERASMSDSMHSGEAQTSAGDNTHVNSGDFSELLRSAGVYEGLEAFATPRPSPPAAQSTQRKLRSSATKKTGQGPSAAGVAAASTATTDGANATSGSQPATAGRSQGKKPSKQKPYATSCNRLGGINLAEFRDTVGRKCAADEDEELAEASYAKVKRVKAVRATTELKKRLSDLESSSSNMGGTMFEMLLMMREENERKAELRRTDEEQRRRDELAAREARYLADKAETEERSRLEKQEAEERRRQEKQEAEERARRDKEDARARTQELLLILGALTKKE</sequence>
<evidence type="ECO:0000259" key="2">
    <source>
        <dbReference type="Pfam" id="PF20681"/>
    </source>
</evidence>
<evidence type="ECO:0000256" key="1">
    <source>
        <dbReference type="SAM" id="MobiDB-lite"/>
    </source>
</evidence>
<dbReference type="AlphaFoldDB" id="A0A6A3QX49"/>
<feature type="region of interest" description="Disordered" evidence="1">
    <location>
        <begin position="431"/>
        <end position="479"/>
    </location>
</feature>
<protein>
    <recommendedName>
        <fullName evidence="2">DUF6818 domain-containing protein</fullName>
    </recommendedName>
</protein>
<reference evidence="3 4" key="1">
    <citation type="submission" date="2018-08" db="EMBL/GenBank/DDBJ databases">
        <title>Genomic investigation of the strawberry pathogen Phytophthora fragariae indicates pathogenicity is determined by transcriptional variation in three key races.</title>
        <authorList>
            <person name="Adams T.M."/>
            <person name="Armitage A.D."/>
            <person name="Sobczyk M.K."/>
            <person name="Bates H.J."/>
            <person name="Dunwell J.M."/>
            <person name="Nellist C.F."/>
            <person name="Harrison R.J."/>
        </authorList>
    </citation>
    <scope>NUCLEOTIDE SEQUENCE [LARGE SCALE GENOMIC DNA]</scope>
    <source>
        <strain evidence="3 4">NOV-5</strain>
    </source>
</reference>
<evidence type="ECO:0000313" key="4">
    <source>
        <dbReference type="Proteomes" id="UP000440732"/>
    </source>
</evidence>
<feature type="compositionally biased region" description="Low complexity" evidence="1">
    <location>
        <begin position="117"/>
        <end position="127"/>
    </location>
</feature>
<dbReference type="PANTHER" id="PTHR34409:SF1">
    <property type="entry name" value="MYB-LIKE DOMAIN-CONTAINING PROTEIN"/>
    <property type="match status" value="1"/>
</dbReference>
<name>A0A6A3QX49_9STRA</name>
<accession>A0A6A3QX49</accession>
<feature type="compositionally biased region" description="Polar residues" evidence="1">
    <location>
        <begin position="192"/>
        <end position="202"/>
    </location>
</feature>
<feature type="compositionally biased region" description="Low complexity" evidence="1">
    <location>
        <begin position="523"/>
        <end position="546"/>
    </location>
</feature>